<evidence type="ECO:0000256" key="1">
    <source>
        <dbReference type="SAM" id="Phobius"/>
    </source>
</evidence>
<evidence type="ECO:0000313" key="2">
    <source>
        <dbReference type="EMBL" id="MBI4924120.1"/>
    </source>
</evidence>
<feature type="transmembrane region" description="Helical" evidence="1">
    <location>
        <begin position="251"/>
        <end position="273"/>
    </location>
</feature>
<keyword evidence="1" id="KW-0472">Membrane</keyword>
<dbReference type="EMBL" id="JACRAF010000069">
    <property type="protein sequence ID" value="MBI4924120.1"/>
    <property type="molecule type" value="Genomic_DNA"/>
</dbReference>
<protein>
    <submittedName>
        <fullName evidence="2">Uncharacterized protein</fullName>
    </submittedName>
</protein>
<gene>
    <name evidence="2" type="ORF">HY834_20485</name>
</gene>
<keyword evidence="1" id="KW-0812">Transmembrane</keyword>
<dbReference type="Proteomes" id="UP000782610">
    <property type="component" value="Unassembled WGS sequence"/>
</dbReference>
<accession>A0A933L6R5</accession>
<comment type="caution">
    <text evidence="2">The sequence shown here is derived from an EMBL/GenBank/DDBJ whole genome shotgun (WGS) entry which is preliminary data.</text>
</comment>
<sequence>MLFPPTIIRNVFGAELAPNWLVVGSIAALALVQTAAVFVGSYIDATWILPGVGKGLLEHYGVWAILIADPLLLIAAGFAYRQFCIAMETLPFVEREGTGDLKSIVRPYFDFIELKGRSVFIYYLLAIVGLLAWVLNLLQTIQPFATYGNDVFDALAYPWGYVGNKFNLFVSWVVVAPAVGFMLVSMSFSTWLILRRVENLDALGPSVLHPDGCYGFEHLGTLNVALLWPYLISFGVMFALKLTHEGTYPSLVVPVIVLAVVCIVVSIVTIQPITSHTKKIRRKTFNSLVEKSHTQEKSTNAERLRFAVERLSFSMTSASPYSKNLSALLNVMRFSPAVLTMVRLLS</sequence>
<proteinExistence type="predicted"/>
<feature type="transmembrane region" description="Helical" evidence="1">
    <location>
        <begin position="119"/>
        <end position="138"/>
    </location>
</feature>
<organism evidence="2 3">
    <name type="scientific">Devosia nanyangense</name>
    <dbReference type="NCBI Taxonomy" id="1228055"/>
    <lineage>
        <taxon>Bacteria</taxon>
        <taxon>Pseudomonadati</taxon>
        <taxon>Pseudomonadota</taxon>
        <taxon>Alphaproteobacteria</taxon>
        <taxon>Hyphomicrobiales</taxon>
        <taxon>Devosiaceae</taxon>
        <taxon>Devosia</taxon>
    </lineage>
</organism>
<reference evidence="2" key="1">
    <citation type="submission" date="2020-07" db="EMBL/GenBank/DDBJ databases">
        <title>Huge and variable diversity of episymbiotic CPR bacteria and DPANN archaea in groundwater ecosystems.</title>
        <authorList>
            <person name="He C.Y."/>
            <person name="Keren R."/>
            <person name="Whittaker M."/>
            <person name="Farag I.F."/>
            <person name="Doudna J."/>
            <person name="Cate J.H.D."/>
            <person name="Banfield J.F."/>
        </authorList>
    </citation>
    <scope>NUCLEOTIDE SEQUENCE</scope>
    <source>
        <strain evidence="2">NC_groundwater_1586_Pr3_B-0.1um_66_15</strain>
    </source>
</reference>
<feature type="transmembrane region" description="Helical" evidence="1">
    <location>
        <begin position="60"/>
        <end position="80"/>
    </location>
</feature>
<name>A0A933L6R5_9HYPH</name>
<feature type="transmembrane region" description="Helical" evidence="1">
    <location>
        <begin position="20"/>
        <end position="40"/>
    </location>
</feature>
<feature type="transmembrane region" description="Helical" evidence="1">
    <location>
        <begin position="215"/>
        <end position="239"/>
    </location>
</feature>
<dbReference type="AlphaFoldDB" id="A0A933L6R5"/>
<evidence type="ECO:0000313" key="3">
    <source>
        <dbReference type="Proteomes" id="UP000782610"/>
    </source>
</evidence>
<keyword evidence="1" id="KW-1133">Transmembrane helix</keyword>
<feature type="transmembrane region" description="Helical" evidence="1">
    <location>
        <begin position="169"/>
        <end position="194"/>
    </location>
</feature>